<comment type="caution">
    <text evidence="7">The sequence shown here is derived from an EMBL/GenBank/DDBJ whole genome shotgun (WGS) entry which is preliminary data.</text>
</comment>
<gene>
    <name evidence="7" type="ORF">ACFQ1M_16275</name>
</gene>
<evidence type="ECO:0000256" key="3">
    <source>
        <dbReference type="ARBA" id="ARBA00023027"/>
    </source>
</evidence>
<keyword evidence="8" id="KW-1185">Reference proteome</keyword>
<evidence type="ECO:0000256" key="4">
    <source>
        <dbReference type="RuleBase" id="RU003719"/>
    </source>
</evidence>
<proteinExistence type="inferred from homology"/>
<dbReference type="EC" id="1.1.1.28" evidence="7"/>
<dbReference type="PROSITE" id="PS00065">
    <property type="entry name" value="D_2_HYDROXYACID_DH_1"/>
    <property type="match status" value="1"/>
</dbReference>
<dbReference type="RefSeq" id="WP_386410134.1">
    <property type="nucleotide sequence ID" value="NZ_JBHTJH010000017.1"/>
</dbReference>
<dbReference type="Gene3D" id="3.40.50.720">
    <property type="entry name" value="NAD(P)-binding Rossmann-like Domain"/>
    <property type="match status" value="2"/>
</dbReference>
<dbReference type="EMBL" id="JBHTJH010000017">
    <property type="protein sequence ID" value="MFD0863773.1"/>
    <property type="molecule type" value="Genomic_DNA"/>
</dbReference>
<accession>A0ABW3D127</accession>
<dbReference type="InterPro" id="IPR006140">
    <property type="entry name" value="D-isomer_DH_NAD-bd"/>
</dbReference>
<dbReference type="Pfam" id="PF02826">
    <property type="entry name" value="2-Hacid_dh_C"/>
    <property type="match status" value="1"/>
</dbReference>
<organism evidence="7 8">
    <name type="scientific">Sungkyunkwania multivorans</name>
    <dbReference type="NCBI Taxonomy" id="1173618"/>
    <lineage>
        <taxon>Bacteria</taxon>
        <taxon>Pseudomonadati</taxon>
        <taxon>Bacteroidota</taxon>
        <taxon>Flavobacteriia</taxon>
        <taxon>Flavobacteriales</taxon>
        <taxon>Flavobacteriaceae</taxon>
        <taxon>Sungkyunkwania</taxon>
    </lineage>
</organism>
<keyword evidence="2 4" id="KW-0560">Oxidoreductase</keyword>
<evidence type="ECO:0000256" key="1">
    <source>
        <dbReference type="ARBA" id="ARBA00005854"/>
    </source>
</evidence>
<dbReference type="Proteomes" id="UP001596978">
    <property type="component" value="Unassembled WGS sequence"/>
</dbReference>
<feature type="domain" description="D-isomer specific 2-hydroxyacid dehydrogenase NAD-binding" evidence="6">
    <location>
        <begin position="110"/>
        <end position="297"/>
    </location>
</feature>
<evidence type="ECO:0000256" key="2">
    <source>
        <dbReference type="ARBA" id="ARBA00023002"/>
    </source>
</evidence>
<dbReference type="InterPro" id="IPR029752">
    <property type="entry name" value="D-isomer_DH_CS1"/>
</dbReference>
<reference evidence="8" key="1">
    <citation type="journal article" date="2019" name="Int. J. Syst. Evol. Microbiol.">
        <title>The Global Catalogue of Microorganisms (GCM) 10K type strain sequencing project: providing services to taxonomists for standard genome sequencing and annotation.</title>
        <authorList>
            <consortium name="The Broad Institute Genomics Platform"/>
            <consortium name="The Broad Institute Genome Sequencing Center for Infectious Disease"/>
            <person name="Wu L."/>
            <person name="Ma J."/>
        </authorList>
    </citation>
    <scope>NUCLEOTIDE SEQUENCE [LARGE SCALE GENOMIC DNA]</scope>
    <source>
        <strain evidence="8">CCUG 62952</strain>
    </source>
</reference>
<dbReference type="SUPFAM" id="SSF52283">
    <property type="entry name" value="Formate/glycerate dehydrogenase catalytic domain-like"/>
    <property type="match status" value="1"/>
</dbReference>
<evidence type="ECO:0000313" key="8">
    <source>
        <dbReference type="Proteomes" id="UP001596978"/>
    </source>
</evidence>
<evidence type="ECO:0000259" key="6">
    <source>
        <dbReference type="Pfam" id="PF02826"/>
    </source>
</evidence>
<keyword evidence="3" id="KW-0520">NAD</keyword>
<dbReference type="InterPro" id="IPR006139">
    <property type="entry name" value="D-isomer_2_OHA_DH_cat_dom"/>
</dbReference>
<dbReference type="PANTHER" id="PTHR43026">
    <property type="entry name" value="2-HYDROXYACID DEHYDROGENASE HOMOLOG 1-RELATED"/>
    <property type="match status" value="1"/>
</dbReference>
<dbReference type="PROSITE" id="PS00670">
    <property type="entry name" value="D_2_HYDROXYACID_DH_2"/>
    <property type="match status" value="1"/>
</dbReference>
<evidence type="ECO:0000313" key="7">
    <source>
        <dbReference type="EMBL" id="MFD0863773.1"/>
    </source>
</evidence>
<sequence>MKVLVYSAKNFEIPYLTKANDGRHQLKFVEESLSSENAMKAVGFDAISIFSADDASLLVLEKLKDFGVKFIALRSTGYDNVNLRSAERLGIKVANVPEYSPNAIAEHAVTLLLALNRKITISDRRVAKYNFNIDGLIGVDLVDKTVGIIGTGRIGSVMARIMSGFGCHLLGYDIVEDESLSSQYGLRYVNLRTLCNRSDIISIHTPLNTDTHHLIDKDMLAQMKKEVLIINTARGAIIQSTEILQALENERIGGLAMDVYEKEHKIFFRDHSDEGIDDTILKRLIEKPNVLITSHHAFLTEEALTNIAETTFENLDLW</sequence>
<comment type="similarity">
    <text evidence="1 4">Belongs to the D-isomer specific 2-hydroxyacid dehydrogenase family.</text>
</comment>
<dbReference type="CDD" id="cd12183">
    <property type="entry name" value="LDH_like_2"/>
    <property type="match status" value="1"/>
</dbReference>
<dbReference type="SUPFAM" id="SSF51735">
    <property type="entry name" value="NAD(P)-binding Rossmann-fold domains"/>
    <property type="match status" value="1"/>
</dbReference>
<dbReference type="GO" id="GO:0008720">
    <property type="term" value="F:D-lactate dehydrogenase (NAD+) activity"/>
    <property type="evidence" value="ECO:0007669"/>
    <property type="project" value="UniProtKB-EC"/>
</dbReference>
<dbReference type="InterPro" id="IPR029753">
    <property type="entry name" value="D-isomer_DH_CS"/>
</dbReference>
<name>A0ABW3D127_9FLAO</name>
<dbReference type="InterPro" id="IPR058205">
    <property type="entry name" value="D-LDH-like"/>
</dbReference>
<feature type="domain" description="D-isomer specific 2-hydroxyacid dehydrogenase catalytic" evidence="5">
    <location>
        <begin position="3"/>
        <end position="316"/>
    </location>
</feature>
<protein>
    <submittedName>
        <fullName evidence="7">2-hydroxyacid dehydrogenase</fullName>
        <ecNumber evidence="7">1.1.1.28</ecNumber>
    </submittedName>
</protein>
<dbReference type="InterPro" id="IPR036291">
    <property type="entry name" value="NAD(P)-bd_dom_sf"/>
</dbReference>
<dbReference type="Pfam" id="PF00389">
    <property type="entry name" value="2-Hacid_dh"/>
    <property type="match status" value="1"/>
</dbReference>
<evidence type="ECO:0000259" key="5">
    <source>
        <dbReference type="Pfam" id="PF00389"/>
    </source>
</evidence>
<dbReference type="PANTHER" id="PTHR43026:SF1">
    <property type="entry name" value="2-HYDROXYACID DEHYDROGENASE HOMOLOG 1-RELATED"/>
    <property type="match status" value="1"/>
</dbReference>